<feature type="binding site" description="in dimeric form" evidence="19">
    <location>
        <position position="134"/>
    </location>
    <ligand>
        <name>Ca(2+)</name>
        <dbReference type="ChEBI" id="CHEBI:29108"/>
        <label>1</label>
    </ligand>
</feature>
<dbReference type="EMBL" id="FOHV01000002">
    <property type="protein sequence ID" value="SES73686.1"/>
    <property type="molecule type" value="Genomic_DNA"/>
</dbReference>
<keyword evidence="16" id="KW-0472">Membrane</keyword>
<dbReference type="STRING" id="1123402.SAMN02583745_00398"/>
<name>A0A1H9YWY9_9GAMM</name>
<evidence type="ECO:0000256" key="2">
    <source>
        <dbReference type="ARBA" id="ARBA00001604"/>
    </source>
</evidence>
<evidence type="ECO:0000256" key="15">
    <source>
        <dbReference type="ARBA" id="ARBA00023098"/>
    </source>
</evidence>
<dbReference type="GO" id="GO:0009279">
    <property type="term" value="C:cell outer membrane"/>
    <property type="evidence" value="ECO:0007669"/>
    <property type="project" value="UniProtKB-SubCell"/>
</dbReference>
<comment type="similarity">
    <text evidence="3 20">Belongs to the phospholipase A1 family.</text>
</comment>
<keyword evidence="14 20" id="KW-0442">Lipid degradation</keyword>
<evidence type="ECO:0000256" key="10">
    <source>
        <dbReference type="ARBA" id="ARBA00022723"/>
    </source>
</evidence>
<keyword evidence="11" id="KW-0732">Signal</keyword>
<dbReference type="EC" id="3.1.1.4" evidence="6 20"/>
<keyword evidence="17 20" id="KW-0998">Cell outer membrane</keyword>
<evidence type="ECO:0000256" key="5">
    <source>
        <dbReference type="ARBA" id="ARBA00013179"/>
    </source>
</evidence>
<feature type="active site" description="Nucleophile" evidence="18">
    <location>
        <position position="172"/>
    </location>
</feature>
<evidence type="ECO:0000256" key="16">
    <source>
        <dbReference type="ARBA" id="ARBA00023136"/>
    </source>
</evidence>
<dbReference type="CDD" id="cd00541">
    <property type="entry name" value="OMPLA"/>
    <property type="match status" value="1"/>
</dbReference>
<evidence type="ECO:0000256" key="4">
    <source>
        <dbReference type="ARBA" id="ARBA00011702"/>
    </source>
</evidence>
<keyword evidence="8" id="KW-1134">Transmembrane beta strand</keyword>
<keyword evidence="12 20" id="KW-0378">Hydrolase</keyword>
<evidence type="ECO:0000256" key="6">
    <source>
        <dbReference type="ARBA" id="ARBA00013278"/>
    </source>
</evidence>
<evidence type="ECO:0000256" key="11">
    <source>
        <dbReference type="ARBA" id="ARBA00022729"/>
    </source>
</evidence>
<feature type="binding site" description="in dimeric form" evidence="19">
    <location>
        <position position="180"/>
    </location>
    <ligand>
        <name>Ca(2+)</name>
        <dbReference type="ChEBI" id="CHEBI:29108"/>
        <label>1</label>
    </ligand>
</feature>
<dbReference type="InterPro" id="IPR036541">
    <property type="entry name" value="PLipase_A1_sf"/>
</dbReference>
<organism evidence="21 22">
    <name type="scientific">Thorsellia anophelis DSM 18579</name>
    <dbReference type="NCBI Taxonomy" id="1123402"/>
    <lineage>
        <taxon>Bacteria</taxon>
        <taxon>Pseudomonadati</taxon>
        <taxon>Pseudomonadota</taxon>
        <taxon>Gammaproteobacteria</taxon>
        <taxon>Enterobacterales</taxon>
        <taxon>Thorselliaceae</taxon>
        <taxon>Thorsellia</taxon>
    </lineage>
</organism>
<dbReference type="PRINTS" id="PR01486">
    <property type="entry name" value="PHPHLIPASEA1"/>
</dbReference>
<dbReference type="InterPro" id="IPR003187">
    <property type="entry name" value="PLipase_A1"/>
</dbReference>
<evidence type="ECO:0000256" key="1">
    <source>
        <dbReference type="ARBA" id="ARBA00000111"/>
    </source>
</evidence>
<dbReference type="Gene3D" id="2.40.230.10">
    <property type="entry name" value="Phospholipase A1"/>
    <property type="match status" value="1"/>
</dbReference>
<dbReference type="SUPFAM" id="SSF56931">
    <property type="entry name" value="Outer membrane phospholipase A (OMPLA)"/>
    <property type="match status" value="1"/>
</dbReference>
<dbReference type="NCBIfam" id="NF008031">
    <property type="entry name" value="PRK10763.1"/>
    <property type="match status" value="1"/>
</dbReference>
<comment type="cofactor">
    <cofactor evidence="20">
        <name>Ca(2+)</name>
        <dbReference type="ChEBI" id="CHEBI:29108"/>
    </cofactor>
    <text evidence="20">Binds 1 Ca(2+) ion per monomer. In the dimeric form the Ca(2+) is bound by different amino acids with binding of each Ca(2+) shared with ligands coming from each monomer. The Ca(2+) ion may have a role in catalysis.</text>
</comment>
<keyword evidence="22" id="KW-1185">Reference proteome</keyword>
<accession>A0A1H9YWY9</accession>
<dbReference type="AlphaFoldDB" id="A0A1H9YWY9"/>
<gene>
    <name evidence="21" type="ORF">SAMN02583745_00398</name>
</gene>
<sequence>MKITLSSQVSQKKLMISPLGVLITLSLMGISSSLIANQTPPTRGSVISEMMRDYERPFLLYPYDTNYLLFTHTSNLNSYSISEYEWADNADKQEAKFQVSLGFPIWRGIVSENSLLGFSYTQTSWWQSFNMSESAPFRESNYEPQVFLGWETDYQFGDWVLRELELGFNHQSNGKAEPTSRSWNRLYARMMAQNGNFQVDLKPWWRVPESDSNDDNPNITDYLGHYRLKIAYKLGESTFSAKGGYNWNSGYGGAELGWSYPITNHVRFYTQVYSGYGESLIDYDHKQTRVGLGFMLNDVF</sequence>
<dbReference type="Proteomes" id="UP000242642">
    <property type="component" value="Unassembled WGS sequence"/>
</dbReference>
<evidence type="ECO:0000256" key="19">
    <source>
        <dbReference type="PIRSR" id="PIRSR603187-2"/>
    </source>
</evidence>
<evidence type="ECO:0000313" key="22">
    <source>
        <dbReference type="Proteomes" id="UP000242642"/>
    </source>
</evidence>
<keyword evidence="10 19" id="KW-0479">Metal-binding</keyword>
<dbReference type="Pfam" id="PF02253">
    <property type="entry name" value="PLA1"/>
    <property type="match status" value="1"/>
</dbReference>
<evidence type="ECO:0000256" key="12">
    <source>
        <dbReference type="ARBA" id="ARBA00022801"/>
    </source>
</evidence>
<dbReference type="PANTHER" id="PTHR40457:SF1">
    <property type="entry name" value="PHOSPHOLIPASE A1"/>
    <property type="match status" value="1"/>
</dbReference>
<comment type="catalytic activity">
    <reaction evidence="2 20">
        <text>a 1,2-diacyl-sn-glycero-3-phosphocholine + H2O = a 1-acyl-sn-glycero-3-phosphocholine + a fatty acid + H(+)</text>
        <dbReference type="Rhea" id="RHEA:15801"/>
        <dbReference type="ChEBI" id="CHEBI:15377"/>
        <dbReference type="ChEBI" id="CHEBI:15378"/>
        <dbReference type="ChEBI" id="CHEBI:28868"/>
        <dbReference type="ChEBI" id="CHEBI:57643"/>
        <dbReference type="ChEBI" id="CHEBI:58168"/>
        <dbReference type="EC" id="3.1.1.4"/>
    </reaction>
</comment>
<evidence type="ECO:0000256" key="13">
    <source>
        <dbReference type="ARBA" id="ARBA00022837"/>
    </source>
</evidence>
<evidence type="ECO:0000313" key="21">
    <source>
        <dbReference type="EMBL" id="SES73686.1"/>
    </source>
</evidence>
<evidence type="ECO:0000256" key="14">
    <source>
        <dbReference type="ARBA" id="ARBA00022963"/>
    </source>
</evidence>
<protein>
    <recommendedName>
        <fullName evidence="7 20">Phospholipase A1</fullName>
        <ecNumber evidence="5 20">3.1.1.32</ecNumber>
        <ecNumber evidence="6 20">3.1.1.4</ecNumber>
    </recommendedName>
    <alternativeName>
        <fullName evidence="20">Phosphatidylcholine 1-acylhydrolase</fullName>
    </alternativeName>
</protein>
<evidence type="ECO:0000256" key="18">
    <source>
        <dbReference type="PIRSR" id="PIRSR603187-1"/>
    </source>
</evidence>
<reference evidence="22" key="1">
    <citation type="submission" date="2016-10" db="EMBL/GenBank/DDBJ databases">
        <authorList>
            <person name="Varghese N."/>
            <person name="Submissions S."/>
        </authorList>
    </citation>
    <scope>NUCLEOTIDE SEQUENCE [LARGE SCALE GENOMIC DNA]</scope>
    <source>
        <strain evidence="22">DSM 18579</strain>
    </source>
</reference>
<dbReference type="GO" id="GO:0016042">
    <property type="term" value="P:lipid catabolic process"/>
    <property type="evidence" value="ECO:0007669"/>
    <property type="project" value="UniProtKB-KW"/>
</dbReference>
<evidence type="ECO:0000256" key="20">
    <source>
        <dbReference type="RuleBase" id="RU366027"/>
    </source>
</evidence>
<comment type="subunit">
    <text evidence="4 20">Homodimer; dimerization is reversible, and the dimeric form is the active one.</text>
</comment>
<evidence type="ECO:0000256" key="9">
    <source>
        <dbReference type="ARBA" id="ARBA00022692"/>
    </source>
</evidence>
<feature type="binding site" description="in dimeric form" evidence="19">
    <location>
        <position position="215"/>
    </location>
    <ligand>
        <name>Ca(2+)</name>
        <dbReference type="ChEBI" id="CHEBI:29108"/>
        <label>1</label>
    </ligand>
</feature>
<dbReference type="EC" id="3.1.1.32" evidence="5 20"/>
<dbReference type="GO" id="GO:0005509">
    <property type="term" value="F:calcium ion binding"/>
    <property type="evidence" value="ECO:0007669"/>
    <property type="project" value="TreeGrafter"/>
</dbReference>
<dbReference type="PANTHER" id="PTHR40457">
    <property type="entry name" value="PHOSPHOLIPASE A1"/>
    <property type="match status" value="1"/>
</dbReference>
<evidence type="ECO:0000256" key="3">
    <source>
        <dbReference type="ARBA" id="ARBA00010525"/>
    </source>
</evidence>
<evidence type="ECO:0000256" key="17">
    <source>
        <dbReference type="ARBA" id="ARBA00023237"/>
    </source>
</evidence>
<comment type="catalytic activity">
    <reaction evidence="1 20">
        <text>a 1,2-diacyl-sn-glycero-3-phosphocholine + H2O = a 2-acyl-sn-glycero-3-phosphocholine + a fatty acid + H(+)</text>
        <dbReference type="Rhea" id="RHEA:18689"/>
        <dbReference type="ChEBI" id="CHEBI:15377"/>
        <dbReference type="ChEBI" id="CHEBI:15378"/>
        <dbReference type="ChEBI" id="CHEBI:28868"/>
        <dbReference type="ChEBI" id="CHEBI:57643"/>
        <dbReference type="ChEBI" id="CHEBI:57875"/>
        <dbReference type="EC" id="3.1.1.32"/>
    </reaction>
</comment>
<comment type="subcellular location">
    <subcellularLocation>
        <location evidence="20">Cell outer membrane</location>
        <topology evidence="20">Multi-pass membrane protein</topology>
    </subcellularLocation>
    <text evidence="20">One of the very few enzymes located there.</text>
</comment>
<comment type="function">
    <text evidence="20">Hydrolysis of phosphatidylcholine with phospholipase A2 (EC 3.1.1.4) and phospholipase A1 (EC 3.1.1.32) activities.</text>
</comment>
<keyword evidence="9" id="KW-0812">Transmembrane</keyword>
<dbReference type="GO" id="GO:0004623">
    <property type="term" value="F:phospholipase A2 activity"/>
    <property type="evidence" value="ECO:0007669"/>
    <property type="project" value="UniProtKB-EC"/>
</dbReference>
<dbReference type="GO" id="GO:0008970">
    <property type="term" value="F:phospholipase A1 activity"/>
    <property type="evidence" value="ECO:0007669"/>
    <property type="project" value="UniProtKB-EC"/>
</dbReference>
<proteinExistence type="inferred from homology"/>
<keyword evidence="13 19" id="KW-0106">Calcium</keyword>
<keyword evidence="15 20" id="KW-0443">Lipid metabolism</keyword>
<feature type="active site" description="Proton acceptor" evidence="18">
    <location>
        <position position="170"/>
    </location>
</feature>
<evidence type="ECO:0000256" key="8">
    <source>
        <dbReference type="ARBA" id="ARBA00022452"/>
    </source>
</evidence>
<evidence type="ECO:0000256" key="7">
    <source>
        <dbReference type="ARBA" id="ARBA00021726"/>
    </source>
</evidence>